<gene>
    <name evidence="1" type="ORF">ACFFJ3_13005</name>
</gene>
<accession>A0ABV6EES3</accession>
<dbReference type="RefSeq" id="WP_380675942.1">
    <property type="nucleotide sequence ID" value="NZ_CP173186.1"/>
</dbReference>
<dbReference type="EMBL" id="JBHLXG010000010">
    <property type="protein sequence ID" value="MFC0227415.1"/>
    <property type="molecule type" value="Genomic_DNA"/>
</dbReference>
<reference evidence="1 2" key="1">
    <citation type="submission" date="2024-09" db="EMBL/GenBank/DDBJ databases">
        <authorList>
            <person name="Sun Q."/>
            <person name="Mori K."/>
        </authorList>
    </citation>
    <scope>NUCLEOTIDE SEQUENCE [LARGE SCALE GENOMIC DNA]</scope>
    <source>
        <strain evidence="1 2">CCM 8626</strain>
    </source>
</reference>
<name>A0ABV6EES3_9GAMM</name>
<organism evidence="1 2">
    <name type="scientific">Serratia aquatilis</name>
    <dbReference type="NCBI Taxonomy" id="1737515"/>
    <lineage>
        <taxon>Bacteria</taxon>
        <taxon>Pseudomonadati</taxon>
        <taxon>Pseudomonadota</taxon>
        <taxon>Gammaproteobacteria</taxon>
        <taxon>Enterobacterales</taxon>
        <taxon>Yersiniaceae</taxon>
        <taxon>Serratia</taxon>
    </lineage>
</organism>
<evidence type="ECO:0000313" key="1">
    <source>
        <dbReference type="EMBL" id="MFC0227415.1"/>
    </source>
</evidence>
<keyword evidence="2" id="KW-1185">Reference proteome</keyword>
<sequence length="285" mass="31947">MATIPQHRRQPIRPVAQNRDLEKFYNGQLRGLIRLMASSVESALIPVLRRHYTADSFLTDLIKVALQQAAEQFFSSTLGDQYRRLAQTVVSRADSESSEAFVEQINRAIGIDMSQLMTRESLGDYFDASVESNVALIRSLTSDYFDDIQREVMDSILRGDSVTTLTRNLQHVTGATYRRAELIAVDQTVKIRSDITGRRQQSAGITRFRWSTSQDSRVSGNPVGKYPSAKIKCFVIARADVGYGPGVYLWSRGAQFNGETGLYPGRAHIRCRCGAIPQIQGLDYQ</sequence>
<proteinExistence type="predicted"/>
<dbReference type="Proteomes" id="UP001589792">
    <property type="component" value="Unassembled WGS sequence"/>
</dbReference>
<evidence type="ECO:0000313" key="2">
    <source>
        <dbReference type="Proteomes" id="UP001589792"/>
    </source>
</evidence>
<protein>
    <submittedName>
        <fullName evidence="1">Phage head morphogenesis protein</fullName>
    </submittedName>
</protein>
<comment type="caution">
    <text evidence="1">The sequence shown here is derived from an EMBL/GenBank/DDBJ whole genome shotgun (WGS) entry which is preliminary data.</text>
</comment>